<evidence type="ECO:0000256" key="7">
    <source>
        <dbReference type="ARBA" id="ARBA00049157"/>
    </source>
</evidence>
<feature type="binding site" evidence="9 11">
    <location>
        <position position="120"/>
    </location>
    <ligand>
        <name>substrate</name>
    </ligand>
</feature>
<protein>
    <recommendedName>
        <fullName evidence="9">Orotidine 5'-phosphate decarboxylase</fullName>
        <ecNumber evidence="9">4.1.1.23</ecNumber>
    </recommendedName>
    <alternativeName>
        <fullName evidence="9">OMP decarboxylase</fullName>
        <shortName evidence="9">OMPDCase</shortName>
        <shortName evidence="9">OMPdecase</shortName>
    </alternativeName>
</protein>
<dbReference type="InterPro" id="IPR013785">
    <property type="entry name" value="Aldolase_TIM"/>
</dbReference>
<comment type="similarity">
    <text evidence="8 9">Belongs to the OMP decarboxylase family. Type 1 subfamily.</text>
</comment>
<feature type="active site" description="For OMPdecase activity" evidence="10">
    <location>
        <position position="63"/>
    </location>
</feature>
<dbReference type="NCBIfam" id="TIGR01740">
    <property type="entry name" value="pyrF"/>
    <property type="match status" value="1"/>
</dbReference>
<comment type="catalytic activity">
    <reaction evidence="7 9 12">
        <text>orotidine 5'-phosphate + H(+) = UMP + CO2</text>
        <dbReference type="Rhea" id="RHEA:11596"/>
        <dbReference type="ChEBI" id="CHEBI:15378"/>
        <dbReference type="ChEBI" id="CHEBI:16526"/>
        <dbReference type="ChEBI" id="CHEBI:57538"/>
        <dbReference type="ChEBI" id="CHEBI:57865"/>
        <dbReference type="EC" id="4.1.1.23"/>
    </reaction>
</comment>
<feature type="active site" description="Proton donor" evidence="9">
    <location>
        <position position="63"/>
    </location>
</feature>
<dbReference type="HAMAP" id="MF_01200_B">
    <property type="entry name" value="OMPdecase_type1_B"/>
    <property type="match status" value="1"/>
</dbReference>
<dbReference type="GO" id="GO:0044205">
    <property type="term" value="P:'de novo' UMP biosynthetic process"/>
    <property type="evidence" value="ECO:0007669"/>
    <property type="project" value="UniProtKB-UniRule"/>
</dbReference>
<dbReference type="SUPFAM" id="SSF51366">
    <property type="entry name" value="Ribulose-phoshate binding barrel"/>
    <property type="match status" value="1"/>
</dbReference>
<dbReference type="PANTHER" id="PTHR32119:SF2">
    <property type="entry name" value="OROTIDINE 5'-PHOSPHATE DECARBOXYLASE"/>
    <property type="match status" value="1"/>
</dbReference>
<dbReference type="NCBIfam" id="NF001273">
    <property type="entry name" value="PRK00230.1"/>
    <property type="match status" value="1"/>
</dbReference>
<dbReference type="GO" id="GO:0006207">
    <property type="term" value="P:'de novo' pyrimidine nucleobase biosynthetic process"/>
    <property type="evidence" value="ECO:0007669"/>
    <property type="project" value="InterPro"/>
</dbReference>
<feature type="binding site" evidence="9 11">
    <location>
        <position position="210"/>
    </location>
    <ligand>
        <name>substrate</name>
    </ligand>
</feature>
<feature type="binding site" evidence="9 11">
    <location>
        <position position="34"/>
    </location>
    <ligand>
        <name>substrate</name>
    </ligand>
</feature>
<evidence type="ECO:0000256" key="1">
    <source>
        <dbReference type="ARBA" id="ARBA00002356"/>
    </source>
</evidence>
<evidence type="ECO:0000256" key="11">
    <source>
        <dbReference type="PIRSR" id="PIRSR614732-2"/>
    </source>
</evidence>
<gene>
    <name evidence="9 14" type="primary">pyrF</name>
    <name evidence="14" type="ORF">ABHF33_16760</name>
</gene>
<feature type="active site" description="For OMPdecase activity" evidence="10">
    <location>
        <position position="61"/>
    </location>
</feature>
<evidence type="ECO:0000259" key="13">
    <source>
        <dbReference type="SMART" id="SM00934"/>
    </source>
</evidence>
<dbReference type="AlphaFoldDB" id="A0AAU7F9S7"/>
<evidence type="ECO:0000256" key="3">
    <source>
        <dbReference type="ARBA" id="ARBA00011738"/>
    </source>
</evidence>
<dbReference type="EC" id="4.1.1.23" evidence="9"/>
<feature type="binding site" evidence="9 11">
    <location>
        <position position="211"/>
    </location>
    <ligand>
        <name>substrate</name>
    </ligand>
</feature>
<dbReference type="NCBIfam" id="NF010386">
    <property type="entry name" value="PRK13813.1"/>
    <property type="match status" value="1"/>
</dbReference>
<evidence type="ECO:0000256" key="12">
    <source>
        <dbReference type="RuleBase" id="RU000512"/>
    </source>
</evidence>
<feature type="domain" description="Orotidine 5'-phosphate decarboxylase" evidence="13">
    <location>
        <begin position="6"/>
        <end position="226"/>
    </location>
</feature>
<evidence type="ECO:0000256" key="8">
    <source>
        <dbReference type="ARBA" id="ARBA00061012"/>
    </source>
</evidence>
<evidence type="ECO:0000256" key="5">
    <source>
        <dbReference type="ARBA" id="ARBA00022975"/>
    </source>
</evidence>
<name>A0AAU7F9S7_9NEIS</name>
<feature type="active site" description="For OMPdecase activity" evidence="10">
    <location>
        <position position="66"/>
    </location>
</feature>
<organism evidence="14">
    <name type="scientific">Chitinibacter mangrovi</name>
    <dbReference type="NCBI Taxonomy" id="3153927"/>
    <lineage>
        <taxon>Bacteria</taxon>
        <taxon>Pseudomonadati</taxon>
        <taxon>Pseudomonadota</taxon>
        <taxon>Betaproteobacteria</taxon>
        <taxon>Neisseriales</taxon>
        <taxon>Chitinibacteraceae</taxon>
        <taxon>Chitinibacter</taxon>
    </lineage>
</organism>
<evidence type="ECO:0000256" key="2">
    <source>
        <dbReference type="ARBA" id="ARBA00004861"/>
    </source>
</evidence>
<evidence type="ECO:0000256" key="9">
    <source>
        <dbReference type="HAMAP-Rule" id="MF_01200"/>
    </source>
</evidence>
<evidence type="ECO:0000256" key="10">
    <source>
        <dbReference type="PIRSR" id="PIRSR614732-1"/>
    </source>
</evidence>
<dbReference type="InterPro" id="IPR001754">
    <property type="entry name" value="OMPdeCOase_dom"/>
</dbReference>
<dbReference type="EMBL" id="CP157355">
    <property type="protein sequence ID" value="XBM00679.1"/>
    <property type="molecule type" value="Genomic_DNA"/>
</dbReference>
<dbReference type="InterPro" id="IPR047596">
    <property type="entry name" value="OMPdecase_bac"/>
</dbReference>
<feature type="binding site" evidence="9 11">
    <location>
        <position position="181"/>
    </location>
    <ligand>
        <name>substrate</name>
    </ligand>
</feature>
<dbReference type="GO" id="GO:0005829">
    <property type="term" value="C:cytosol"/>
    <property type="evidence" value="ECO:0007669"/>
    <property type="project" value="TreeGrafter"/>
</dbReference>
<comment type="subunit">
    <text evidence="3 9">Homodimer.</text>
</comment>
<dbReference type="Gene3D" id="3.20.20.70">
    <property type="entry name" value="Aldolase class I"/>
    <property type="match status" value="1"/>
</dbReference>
<dbReference type="RefSeq" id="WP_348945021.1">
    <property type="nucleotide sequence ID" value="NZ_CP157355.1"/>
</dbReference>
<accession>A0AAU7F9S7</accession>
<dbReference type="PANTHER" id="PTHR32119">
    <property type="entry name" value="OROTIDINE 5'-PHOSPHATE DECARBOXYLASE"/>
    <property type="match status" value="1"/>
</dbReference>
<dbReference type="InterPro" id="IPR018089">
    <property type="entry name" value="OMPdecase_AS"/>
</dbReference>
<feature type="binding site" evidence="9">
    <location>
        <begin position="61"/>
        <end position="70"/>
    </location>
    <ligand>
        <name>substrate</name>
    </ligand>
</feature>
<dbReference type="Pfam" id="PF00215">
    <property type="entry name" value="OMPdecase"/>
    <property type="match status" value="1"/>
</dbReference>
<keyword evidence="4 9" id="KW-0210">Decarboxylase</keyword>
<feature type="binding site" evidence="9 11">
    <location>
        <position position="12"/>
    </location>
    <ligand>
        <name>substrate</name>
    </ligand>
</feature>
<evidence type="ECO:0000256" key="4">
    <source>
        <dbReference type="ARBA" id="ARBA00022793"/>
    </source>
</evidence>
<evidence type="ECO:0000256" key="6">
    <source>
        <dbReference type="ARBA" id="ARBA00023239"/>
    </source>
</evidence>
<keyword evidence="5 9" id="KW-0665">Pyrimidine biosynthesis</keyword>
<keyword evidence="6 9" id="KW-0456">Lyase</keyword>
<dbReference type="InterPro" id="IPR011060">
    <property type="entry name" value="RibuloseP-bd_barrel"/>
</dbReference>
<comment type="pathway">
    <text evidence="2 9 12">Pyrimidine metabolism; UMP biosynthesis via de novo pathway; UMP from orotate: step 2/2.</text>
</comment>
<sequence length="232" mass="24404">MSLDPRVVVALDYPDAAAALAFAKTVTPQLCRLKVGKELFTASGPQLVEALVAQGFDVFLDLKFHDIPNTVAQACKMAAELGVWMVNVHASGGRKMMETTRETLEKLPQRPLLIAVTVLTSMGGDELAELGLNVTPAQQVERLARLTQSCGLDGVVCSAQESALLKAACGQNFKLITPGIRPADAAADDQTRIMTPAAAIAAGSDYLVIGRPITQSADPVATLQAINATLHG</sequence>
<dbReference type="KEGG" id="cmav:ABHF33_16760"/>
<comment type="function">
    <text evidence="1 9">Catalyzes the decarboxylation of orotidine 5'-monophosphate (OMP) to uridine 5'-monophosphate (UMP).</text>
</comment>
<reference evidence="14" key="1">
    <citation type="submission" date="2024-05" db="EMBL/GenBank/DDBJ databases">
        <authorList>
            <person name="Yang L."/>
            <person name="Pan L."/>
        </authorList>
    </citation>
    <scope>NUCLEOTIDE SEQUENCE</scope>
    <source>
        <strain evidence="14">FCG-7</strain>
    </source>
</reference>
<dbReference type="GO" id="GO:0004590">
    <property type="term" value="F:orotidine-5'-phosphate decarboxylase activity"/>
    <property type="evidence" value="ECO:0007669"/>
    <property type="project" value="UniProtKB-UniRule"/>
</dbReference>
<proteinExistence type="inferred from homology"/>
<dbReference type="InterPro" id="IPR014732">
    <property type="entry name" value="OMPdecase"/>
</dbReference>
<evidence type="ECO:0000313" key="14">
    <source>
        <dbReference type="EMBL" id="XBM00679.1"/>
    </source>
</evidence>
<dbReference type="FunFam" id="3.20.20.70:FF:000015">
    <property type="entry name" value="Orotidine 5'-phosphate decarboxylase"/>
    <property type="match status" value="1"/>
</dbReference>
<dbReference type="SMART" id="SM00934">
    <property type="entry name" value="OMPdecase"/>
    <property type="match status" value="1"/>
</dbReference>
<dbReference type="PROSITE" id="PS00156">
    <property type="entry name" value="OMPDECASE"/>
    <property type="match status" value="1"/>
</dbReference>
<feature type="binding site" evidence="9 11">
    <location>
        <position position="190"/>
    </location>
    <ligand>
        <name>substrate</name>
    </ligand>
</feature>
<dbReference type="CDD" id="cd04725">
    <property type="entry name" value="OMP_decarboxylase_like"/>
    <property type="match status" value="1"/>
</dbReference>